<proteinExistence type="predicted"/>
<dbReference type="EMBL" id="BKCJ010008715">
    <property type="protein sequence ID" value="GEU83606.1"/>
    <property type="molecule type" value="Genomic_DNA"/>
</dbReference>
<feature type="region of interest" description="Disordered" evidence="1">
    <location>
        <begin position="43"/>
        <end position="66"/>
    </location>
</feature>
<evidence type="ECO:0000313" key="2">
    <source>
        <dbReference type="EMBL" id="GEU83606.1"/>
    </source>
</evidence>
<sequence>MTIEESKNLTTLPLDELIGNLKVYKEVIKKDFETVKGKKEQSRSLALKVKKEVNDEDSSSSDSKDEEYAMAVKEFKKLLKRRGRFIRQPRGDKKILQRSRNDGYGKSERKYFRCGDPNHLIGECSKPPKNNDQREFIGGAWSDNGEDDVEKTKDETCLVAQAPDIICLGINLEPNEWIKDSECSKHMTGQIYDNKCKVIFTEHDSEIIKDEKVTGKGIRKGGIYVMKLGNKLEDKICLTTLDGNSTLWHRRLGHANIKAYIILNKQTMKVEESLNVTFDETPPPPKTSPLEDDELVEEEAIGKQTALAISTTEAEYVSAGKACQQAIWMKQALVDYGVRLDDIPIMRDNKEAIDLMHCGKGGGSCFSVAGLSLGLIIYCKPIGCYGNISLHSSRSTSNTRSSACRPSVLQDKKQLESRLLIFAYRPTDQQKQKLTAYLRFRWGLGAAHERSATKRQILLSPTALEHCNFTSAAKCDDCEHLLCSFRSQTSVGKPVISECLQEQHSLSSLAIGNVAATKAHVDSIKSEVVRGQANKINQSHNQVMRLIR</sequence>
<reference evidence="2" key="1">
    <citation type="journal article" date="2019" name="Sci. Rep.">
        <title>Draft genome of Tanacetum cinerariifolium, the natural source of mosquito coil.</title>
        <authorList>
            <person name="Yamashiro T."/>
            <person name="Shiraishi A."/>
            <person name="Satake H."/>
            <person name="Nakayama K."/>
        </authorList>
    </citation>
    <scope>NUCLEOTIDE SEQUENCE</scope>
</reference>
<name>A0A6L2NBI4_TANCI</name>
<evidence type="ECO:0000256" key="1">
    <source>
        <dbReference type="SAM" id="MobiDB-lite"/>
    </source>
</evidence>
<dbReference type="AlphaFoldDB" id="A0A6L2NBI4"/>
<comment type="caution">
    <text evidence="2">The sequence shown here is derived from an EMBL/GenBank/DDBJ whole genome shotgun (WGS) entry which is preliminary data.</text>
</comment>
<accession>A0A6L2NBI4</accession>
<protein>
    <submittedName>
        <fullName evidence="2">Retrovirus-related Pol polyprotein from transposon TNT 1-94</fullName>
    </submittedName>
</protein>
<gene>
    <name evidence="2" type="ORF">Tci_055584</name>
</gene>
<organism evidence="2">
    <name type="scientific">Tanacetum cinerariifolium</name>
    <name type="common">Dalmatian daisy</name>
    <name type="synonym">Chrysanthemum cinerariifolium</name>
    <dbReference type="NCBI Taxonomy" id="118510"/>
    <lineage>
        <taxon>Eukaryota</taxon>
        <taxon>Viridiplantae</taxon>
        <taxon>Streptophyta</taxon>
        <taxon>Embryophyta</taxon>
        <taxon>Tracheophyta</taxon>
        <taxon>Spermatophyta</taxon>
        <taxon>Magnoliopsida</taxon>
        <taxon>eudicotyledons</taxon>
        <taxon>Gunneridae</taxon>
        <taxon>Pentapetalae</taxon>
        <taxon>asterids</taxon>
        <taxon>campanulids</taxon>
        <taxon>Asterales</taxon>
        <taxon>Asteraceae</taxon>
        <taxon>Asteroideae</taxon>
        <taxon>Anthemideae</taxon>
        <taxon>Anthemidinae</taxon>
        <taxon>Tanacetum</taxon>
    </lineage>
</organism>